<reference evidence="4 5" key="1">
    <citation type="submission" date="2016-04" db="EMBL/GenBank/DDBJ databases">
        <title>Comparative Genomics and Epigenetics of Sporosarcina ureae.</title>
        <authorList>
            <person name="Oliver A.S."/>
            <person name="Cooper K.K."/>
        </authorList>
    </citation>
    <scope>NUCLEOTIDE SEQUENCE [LARGE SCALE GENOMIC DNA]</scope>
    <source>
        <strain evidence="4 5">S204</strain>
    </source>
</reference>
<dbReference type="Proteomes" id="UP000192486">
    <property type="component" value="Chromosome"/>
</dbReference>
<dbReference type="RefSeq" id="WP_029053186.1">
    <property type="nucleotide sequence ID" value="NZ_CP015108.1"/>
</dbReference>
<protein>
    <submittedName>
        <fullName evidence="4">CheY-P-specific phosphatase CheC</fullName>
    </submittedName>
</protein>
<sequence length="210" mass="22535">MNSKNDITEMHLDVLKEIGNIGAAHAATSLSQLLGQKIDMRVPKVELVTFDEMFDLAGGTEKVVAGIFLRIDGDLTGTMFFVLTIESATQFIRKLTGDVAFTFTDVEDLGMGASALQELGNILSGSYLSALSDFTSLNIYPTVPSLSIDMVGAIVSFGLIEVSQYSDEVIVIETEILQAGKQGVSSLAGHFFLLPDPPSYRTIFSSLGVL</sequence>
<dbReference type="Pfam" id="PF04509">
    <property type="entry name" value="CheC"/>
    <property type="match status" value="2"/>
</dbReference>
<dbReference type="InterPro" id="IPR050992">
    <property type="entry name" value="CheZ_family_phosphatases"/>
</dbReference>
<keyword evidence="1" id="KW-0145">Chemotaxis</keyword>
<evidence type="ECO:0000259" key="3">
    <source>
        <dbReference type="Pfam" id="PF04509"/>
    </source>
</evidence>
<dbReference type="CDD" id="cd17909">
    <property type="entry name" value="CheC_ClassI"/>
    <property type="match status" value="1"/>
</dbReference>
<dbReference type="Gene3D" id="3.40.1550.10">
    <property type="entry name" value="CheC-like"/>
    <property type="match status" value="1"/>
</dbReference>
<evidence type="ECO:0000256" key="1">
    <source>
        <dbReference type="ARBA" id="ARBA00022500"/>
    </source>
</evidence>
<feature type="domain" description="CheC-like protein" evidence="3">
    <location>
        <begin position="111"/>
        <end position="148"/>
    </location>
</feature>
<dbReference type="InterPro" id="IPR028976">
    <property type="entry name" value="CheC-like_sf"/>
</dbReference>
<evidence type="ECO:0000313" key="5">
    <source>
        <dbReference type="Proteomes" id="UP000192486"/>
    </source>
</evidence>
<feature type="domain" description="CheC-like protein" evidence="3">
    <location>
        <begin position="10"/>
        <end position="46"/>
    </location>
</feature>
<gene>
    <name evidence="4" type="ORF">SporoS204_14965</name>
</gene>
<dbReference type="PANTHER" id="PTHR43693">
    <property type="entry name" value="PROTEIN PHOSPHATASE CHEZ"/>
    <property type="match status" value="1"/>
</dbReference>
<evidence type="ECO:0000313" key="4">
    <source>
        <dbReference type="EMBL" id="ARF15337.1"/>
    </source>
</evidence>
<dbReference type="InterPro" id="IPR007597">
    <property type="entry name" value="CheC"/>
</dbReference>
<organism evidence="4 5">
    <name type="scientific">Sporosarcina ureae</name>
    <dbReference type="NCBI Taxonomy" id="1571"/>
    <lineage>
        <taxon>Bacteria</taxon>
        <taxon>Bacillati</taxon>
        <taxon>Bacillota</taxon>
        <taxon>Bacilli</taxon>
        <taxon>Bacillales</taxon>
        <taxon>Caryophanaceae</taxon>
        <taxon>Sporosarcina</taxon>
    </lineage>
</organism>
<name>A0ABM6JYR0_SPOUR</name>
<dbReference type="SUPFAM" id="SSF103039">
    <property type="entry name" value="CheC-like"/>
    <property type="match status" value="1"/>
</dbReference>
<accession>A0ABM6JYR0</accession>
<proteinExistence type="predicted"/>
<dbReference type="EMBL" id="CP015108">
    <property type="protein sequence ID" value="ARF15337.1"/>
    <property type="molecule type" value="Genomic_DNA"/>
</dbReference>
<keyword evidence="5" id="KW-1185">Reference proteome</keyword>
<dbReference type="PANTHER" id="PTHR43693:SF1">
    <property type="entry name" value="PROTEIN PHOSPHATASE CHEZ"/>
    <property type="match status" value="1"/>
</dbReference>
<evidence type="ECO:0000256" key="2">
    <source>
        <dbReference type="ARBA" id="ARBA00022801"/>
    </source>
</evidence>
<keyword evidence="2" id="KW-0378">Hydrolase</keyword>